<evidence type="ECO:0000313" key="4">
    <source>
        <dbReference type="Proteomes" id="UP000235023"/>
    </source>
</evidence>
<dbReference type="AlphaFoldDB" id="A0A2J5HH67"/>
<accession>A0A2J5HH67</accession>
<feature type="transmembrane region" description="Helical" evidence="2">
    <location>
        <begin position="44"/>
        <end position="63"/>
    </location>
</feature>
<feature type="compositionally biased region" description="Polar residues" evidence="1">
    <location>
        <begin position="7"/>
        <end position="16"/>
    </location>
</feature>
<keyword evidence="4" id="KW-1185">Reference proteome</keyword>
<protein>
    <submittedName>
        <fullName evidence="3">Uncharacterized protein</fullName>
    </submittedName>
</protein>
<proteinExistence type="predicted"/>
<dbReference type="Proteomes" id="UP000235023">
    <property type="component" value="Unassembled WGS sequence"/>
</dbReference>
<name>A0A2J5HH67_9EURO</name>
<gene>
    <name evidence="3" type="ORF">BDW42DRAFT_22548</name>
</gene>
<keyword evidence="2" id="KW-0472">Membrane</keyword>
<evidence type="ECO:0000313" key="3">
    <source>
        <dbReference type="EMBL" id="PLN76315.1"/>
    </source>
</evidence>
<keyword evidence="2" id="KW-1133">Transmembrane helix</keyword>
<reference evidence="4" key="1">
    <citation type="submission" date="2017-12" db="EMBL/GenBank/DDBJ databases">
        <authorList>
            <consortium name="DOE Joint Genome Institute"/>
            <person name="Mondo S.J."/>
            <person name="Kjaerbolling I."/>
            <person name="Vesth T.C."/>
            <person name="Frisvad J.C."/>
            <person name="Nybo J.L."/>
            <person name="Theobald S."/>
            <person name="Kuo A."/>
            <person name="Bowyer P."/>
            <person name="Matsuda Y."/>
            <person name="Lyhne E.K."/>
            <person name="Kogle M.E."/>
            <person name="Clum A."/>
            <person name="Lipzen A."/>
            <person name="Salamov A."/>
            <person name="Ngan C.Y."/>
            <person name="Daum C."/>
            <person name="Chiniquy J."/>
            <person name="Barry K."/>
            <person name="LaButti K."/>
            <person name="Haridas S."/>
            <person name="Simmons B.A."/>
            <person name="Magnuson J.K."/>
            <person name="Mortensen U.H."/>
            <person name="Larsen T.O."/>
            <person name="Grigoriev I.V."/>
            <person name="Baker S.E."/>
            <person name="Andersen M.R."/>
            <person name="Nordberg H.P."/>
            <person name="Cantor M.N."/>
            <person name="Hua S.X."/>
        </authorList>
    </citation>
    <scope>NUCLEOTIDE SEQUENCE [LARGE SCALE GENOMIC DNA]</scope>
    <source>
        <strain evidence="4">IBT 19404</strain>
    </source>
</reference>
<keyword evidence="2" id="KW-0812">Transmembrane</keyword>
<dbReference type="OrthoDB" id="6159439at2759"/>
<feature type="region of interest" description="Disordered" evidence="1">
    <location>
        <begin position="1"/>
        <end position="36"/>
    </location>
</feature>
<evidence type="ECO:0000256" key="2">
    <source>
        <dbReference type="SAM" id="Phobius"/>
    </source>
</evidence>
<sequence length="90" mass="10041">MRRPHPVSNQVGSAQSRDFHSRDGSSETGPSSPEVLSRRCANRCCFFLVVSFVLIPFSIGLVLERSAFILIPILQFSSCSLAQWTCLFTF</sequence>
<organism evidence="3 4">
    <name type="scientific">Aspergillus taichungensis</name>
    <dbReference type="NCBI Taxonomy" id="482145"/>
    <lineage>
        <taxon>Eukaryota</taxon>
        <taxon>Fungi</taxon>
        <taxon>Dikarya</taxon>
        <taxon>Ascomycota</taxon>
        <taxon>Pezizomycotina</taxon>
        <taxon>Eurotiomycetes</taxon>
        <taxon>Eurotiomycetidae</taxon>
        <taxon>Eurotiales</taxon>
        <taxon>Aspergillaceae</taxon>
        <taxon>Aspergillus</taxon>
        <taxon>Aspergillus subgen. Circumdati</taxon>
    </lineage>
</organism>
<dbReference type="EMBL" id="KZ559621">
    <property type="protein sequence ID" value="PLN76315.1"/>
    <property type="molecule type" value="Genomic_DNA"/>
</dbReference>
<evidence type="ECO:0000256" key="1">
    <source>
        <dbReference type="SAM" id="MobiDB-lite"/>
    </source>
</evidence>